<reference evidence="1" key="1">
    <citation type="submission" date="2014-05" db="EMBL/GenBank/DDBJ databases">
        <authorList>
            <person name="Chronopoulou M."/>
        </authorList>
    </citation>
    <scope>NUCLEOTIDE SEQUENCE</scope>
    <source>
        <tissue evidence="1">Whole organism</tissue>
    </source>
</reference>
<proteinExistence type="predicted"/>
<name>A0A0K2U9J8_LEPSM</name>
<evidence type="ECO:0000313" key="1">
    <source>
        <dbReference type="EMBL" id="CDW34361.1"/>
    </source>
</evidence>
<dbReference type="EMBL" id="HACA01017000">
    <property type="protein sequence ID" value="CDW34361.1"/>
    <property type="molecule type" value="Transcribed_RNA"/>
</dbReference>
<dbReference type="AlphaFoldDB" id="A0A0K2U9J8"/>
<accession>A0A0K2U9J8</accession>
<sequence length="69" mass="8065">MCKKYKKKGFFEKICLHDAKFSLQSKAKPIKMSTIKTKTLFTDHVTLYIEAEVYPRYGQPFTMKALPDT</sequence>
<organism evidence="1">
    <name type="scientific">Lepeophtheirus salmonis</name>
    <name type="common">Salmon louse</name>
    <name type="synonym">Caligus salmonis</name>
    <dbReference type="NCBI Taxonomy" id="72036"/>
    <lineage>
        <taxon>Eukaryota</taxon>
        <taxon>Metazoa</taxon>
        <taxon>Ecdysozoa</taxon>
        <taxon>Arthropoda</taxon>
        <taxon>Crustacea</taxon>
        <taxon>Multicrustacea</taxon>
        <taxon>Hexanauplia</taxon>
        <taxon>Copepoda</taxon>
        <taxon>Siphonostomatoida</taxon>
        <taxon>Caligidae</taxon>
        <taxon>Lepeophtheirus</taxon>
    </lineage>
</organism>
<protein>
    <submittedName>
        <fullName evidence="1">Uncharacterized protein</fullName>
    </submittedName>
</protein>